<keyword evidence="7" id="KW-0472">Membrane</keyword>
<accession>A0A9W6R6G1</accession>
<evidence type="ECO:0000256" key="6">
    <source>
        <dbReference type="ARBA" id="ARBA00022840"/>
    </source>
</evidence>
<keyword evidence="4" id="KW-1003">Cell membrane</keyword>
<dbReference type="Pfam" id="PF08352">
    <property type="entry name" value="oligo_HPY"/>
    <property type="match status" value="2"/>
</dbReference>
<evidence type="ECO:0000259" key="8">
    <source>
        <dbReference type="PROSITE" id="PS50893"/>
    </source>
</evidence>
<dbReference type="Pfam" id="PF00005">
    <property type="entry name" value="ABC_tran"/>
    <property type="match status" value="2"/>
</dbReference>
<dbReference type="SMART" id="SM00382">
    <property type="entry name" value="AAA"/>
    <property type="match status" value="2"/>
</dbReference>
<reference evidence="9" key="1">
    <citation type="submission" date="2023-03" db="EMBL/GenBank/DDBJ databases">
        <title>Amycolatopsis taiwanensis NBRC 103393.</title>
        <authorList>
            <person name="Ichikawa N."/>
            <person name="Sato H."/>
            <person name="Tonouchi N."/>
        </authorList>
    </citation>
    <scope>NUCLEOTIDE SEQUENCE</scope>
    <source>
        <strain evidence="9">NBRC 103393</strain>
    </source>
</reference>
<dbReference type="Gene3D" id="3.40.50.300">
    <property type="entry name" value="P-loop containing nucleotide triphosphate hydrolases"/>
    <property type="match status" value="2"/>
</dbReference>
<dbReference type="PROSITE" id="PS50893">
    <property type="entry name" value="ABC_TRANSPORTER_2"/>
    <property type="match status" value="2"/>
</dbReference>
<dbReference type="InterPro" id="IPR050388">
    <property type="entry name" value="ABC_Ni/Peptide_Import"/>
</dbReference>
<dbReference type="PANTHER" id="PTHR43297">
    <property type="entry name" value="OLIGOPEPTIDE TRANSPORT ATP-BINDING PROTEIN APPD"/>
    <property type="match status" value="1"/>
</dbReference>
<comment type="subcellular location">
    <subcellularLocation>
        <location evidence="1">Cell membrane</location>
        <topology evidence="1">Peripheral membrane protein</topology>
    </subcellularLocation>
</comment>
<keyword evidence="3" id="KW-0813">Transport</keyword>
<sequence length="593" mass="64575">MTAGTDRESTTVVLRASDLEVRGTPSEVPIVTGIGLELQRGQILGLIGESGSGKTTLGLAMLRYCKRGTRIAGGRILLGGTDLFELPEKEAAMMRGRKVAYIPQSPGSALNPALRLESQLAECVYDISGGERKDRIRHLLDEVALPADDEFLRRYPHQLSGGQQQRVAIAMAFLGGPDVIVLDEPTTGLDVTTQKQVLRTIRHMCAHNGTAGIYVTHDMAVVAELADRIAVMYAGRVVESGTAERVLRRPRHHYTAGLVLAVPDVDGLRGMRAIEGHAPSPLDRPAGCAFAPRCPAVRDGCHAEVPELSEVDPGHRVRCLHPRTEALRPQARATVAVEGRDTVLAVEGLRAWYTKTPVLEDVSLSVPTGSCLALLGESGSGKTTLSRCLAGLHPRYDGVVRLEGTELPRKASRRTAEQRRRVQYVFQNPYESLNPRMRVRDLVAQPLSVLGTNKRNTSVDEQVIEALELAALRPDIAQRYPDQLSGGERQRVAIARALVSRPDVLICDEITSALDVSVQSAIVALLQELQQTMGLALIFVTHNIALVRNIAQSVAVLQGGRIVESRPVEELFEHPEHEYTVSLLADVPRFALH</sequence>
<dbReference type="AlphaFoldDB" id="A0A9W6R6G1"/>
<keyword evidence="5" id="KW-0547">Nucleotide-binding</keyword>
<evidence type="ECO:0000256" key="5">
    <source>
        <dbReference type="ARBA" id="ARBA00022741"/>
    </source>
</evidence>
<keyword evidence="6 9" id="KW-0067">ATP-binding</keyword>
<dbReference type="NCBIfam" id="TIGR01727">
    <property type="entry name" value="oligo_HPY"/>
    <property type="match status" value="1"/>
</dbReference>
<evidence type="ECO:0000313" key="10">
    <source>
        <dbReference type="Proteomes" id="UP001165136"/>
    </source>
</evidence>
<dbReference type="PROSITE" id="PS00211">
    <property type="entry name" value="ABC_TRANSPORTER_1"/>
    <property type="match status" value="2"/>
</dbReference>
<evidence type="ECO:0000256" key="3">
    <source>
        <dbReference type="ARBA" id="ARBA00022448"/>
    </source>
</evidence>
<gene>
    <name evidence="9" type="ORF">Atai01_62170</name>
</gene>
<dbReference type="GO" id="GO:0015833">
    <property type="term" value="P:peptide transport"/>
    <property type="evidence" value="ECO:0007669"/>
    <property type="project" value="InterPro"/>
</dbReference>
<name>A0A9W6R6G1_9PSEU</name>
<dbReference type="GO" id="GO:0005886">
    <property type="term" value="C:plasma membrane"/>
    <property type="evidence" value="ECO:0007669"/>
    <property type="project" value="UniProtKB-SubCell"/>
</dbReference>
<protein>
    <submittedName>
        <fullName evidence="9">ABC transporter ATP-binding protein</fullName>
    </submittedName>
</protein>
<evidence type="ECO:0000256" key="4">
    <source>
        <dbReference type="ARBA" id="ARBA00022475"/>
    </source>
</evidence>
<feature type="domain" description="ABC transporter" evidence="8">
    <location>
        <begin position="14"/>
        <end position="259"/>
    </location>
</feature>
<dbReference type="InterPro" id="IPR003593">
    <property type="entry name" value="AAA+_ATPase"/>
</dbReference>
<organism evidence="9 10">
    <name type="scientific">Amycolatopsis taiwanensis</name>
    <dbReference type="NCBI Taxonomy" id="342230"/>
    <lineage>
        <taxon>Bacteria</taxon>
        <taxon>Bacillati</taxon>
        <taxon>Actinomycetota</taxon>
        <taxon>Actinomycetes</taxon>
        <taxon>Pseudonocardiales</taxon>
        <taxon>Pseudonocardiaceae</taxon>
        <taxon>Amycolatopsis</taxon>
    </lineage>
</organism>
<proteinExistence type="inferred from homology"/>
<evidence type="ECO:0000313" key="9">
    <source>
        <dbReference type="EMBL" id="GLY69598.1"/>
    </source>
</evidence>
<dbReference type="NCBIfam" id="NF008453">
    <property type="entry name" value="PRK11308.1"/>
    <property type="match status" value="2"/>
</dbReference>
<feature type="domain" description="ABC transporter" evidence="8">
    <location>
        <begin position="344"/>
        <end position="584"/>
    </location>
</feature>
<evidence type="ECO:0000256" key="1">
    <source>
        <dbReference type="ARBA" id="ARBA00004202"/>
    </source>
</evidence>
<comment type="caution">
    <text evidence="9">The sequence shown here is derived from an EMBL/GenBank/DDBJ whole genome shotgun (WGS) entry which is preliminary data.</text>
</comment>
<dbReference type="InterPro" id="IPR017871">
    <property type="entry name" value="ABC_transporter-like_CS"/>
</dbReference>
<dbReference type="GO" id="GO:0005524">
    <property type="term" value="F:ATP binding"/>
    <property type="evidence" value="ECO:0007669"/>
    <property type="project" value="UniProtKB-KW"/>
</dbReference>
<dbReference type="PANTHER" id="PTHR43297:SF2">
    <property type="entry name" value="DIPEPTIDE TRANSPORT ATP-BINDING PROTEIN DPPD"/>
    <property type="match status" value="1"/>
</dbReference>
<dbReference type="GO" id="GO:0016887">
    <property type="term" value="F:ATP hydrolysis activity"/>
    <property type="evidence" value="ECO:0007669"/>
    <property type="project" value="InterPro"/>
</dbReference>
<dbReference type="InterPro" id="IPR013563">
    <property type="entry name" value="Oligopep_ABC_C"/>
</dbReference>
<dbReference type="Proteomes" id="UP001165136">
    <property type="component" value="Unassembled WGS sequence"/>
</dbReference>
<dbReference type="SUPFAM" id="SSF52540">
    <property type="entry name" value="P-loop containing nucleoside triphosphate hydrolases"/>
    <property type="match status" value="2"/>
</dbReference>
<dbReference type="CDD" id="cd03257">
    <property type="entry name" value="ABC_NikE_OppD_transporters"/>
    <property type="match status" value="2"/>
</dbReference>
<dbReference type="RefSeq" id="WP_285489089.1">
    <property type="nucleotide sequence ID" value="NZ_BSTI01000017.1"/>
</dbReference>
<dbReference type="InterPro" id="IPR003439">
    <property type="entry name" value="ABC_transporter-like_ATP-bd"/>
</dbReference>
<evidence type="ECO:0000256" key="2">
    <source>
        <dbReference type="ARBA" id="ARBA00005417"/>
    </source>
</evidence>
<keyword evidence="10" id="KW-1185">Reference proteome</keyword>
<evidence type="ECO:0000256" key="7">
    <source>
        <dbReference type="ARBA" id="ARBA00023136"/>
    </source>
</evidence>
<dbReference type="InterPro" id="IPR027417">
    <property type="entry name" value="P-loop_NTPase"/>
</dbReference>
<comment type="similarity">
    <text evidence="2">Belongs to the ABC transporter superfamily.</text>
</comment>
<dbReference type="EMBL" id="BSTI01000017">
    <property type="protein sequence ID" value="GLY69598.1"/>
    <property type="molecule type" value="Genomic_DNA"/>
</dbReference>